<keyword evidence="1" id="KW-0472">Membrane</keyword>
<keyword evidence="1" id="KW-0812">Transmembrane</keyword>
<organism evidence="2 3">
    <name type="scientific">Vibrio albus</name>
    <dbReference type="NCBI Taxonomy" id="2200953"/>
    <lineage>
        <taxon>Bacteria</taxon>
        <taxon>Pseudomonadati</taxon>
        <taxon>Pseudomonadota</taxon>
        <taxon>Gammaproteobacteria</taxon>
        <taxon>Vibrionales</taxon>
        <taxon>Vibrionaceae</taxon>
        <taxon>Vibrio</taxon>
    </lineage>
</organism>
<protein>
    <submittedName>
        <fullName evidence="2">Uncharacterized protein</fullName>
    </submittedName>
</protein>
<name>A0A2U3B572_9VIBR</name>
<sequence length="362" mass="41362">MRSLYQAVVMISAVYLINALMFPAVAQTKYAPSDSGAAPLSSADEGRVLPDKPVEDEVSWLDKTESYVANTVHDFSVYVDQGLAKQEEEQAITNRSYVQFRSLAEYSHLGDFESDGSLSVRIDLPHIEHNWHLVFETDSDDYSSLESKQRDLQGARDDAGDPVGGVEYQNGLLHYWDTNFGIGMKLRLPLDPFVRGELKRVEAAGNDWVAQFRQQLFYYHTTGGGAFSELKFFYPVAEDESQIFSAGSSAQYRFDEDAWELLFQLGLSDRINRDHLLDWSAGMSIDPSESDKVTNYWISATWSQNVHKNWLYFSIIPKIELPREYDYKANPGIQMNVELFFSKNRSINRLNRSIPEPTRNRD</sequence>
<evidence type="ECO:0000313" key="3">
    <source>
        <dbReference type="Proteomes" id="UP000245362"/>
    </source>
</evidence>
<proteinExistence type="predicted"/>
<reference evidence="2 3" key="1">
    <citation type="submission" date="2018-05" db="EMBL/GenBank/DDBJ databases">
        <title>Vibrio limimaris sp. nov., isolated from marine sediment.</title>
        <authorList>
            <person name="Li C.-M."/>
        </authorList>
    </citation>
    <scope>NUCLEOTIDE SEQUENCE [LARGE SCALE GENOMIC DNA]</scope>
    <source>
        <strain evidence="2 3">E4404</strain>
    </source>
</reference>
<dbReference type="EMBL" id="QFWT01000013">
    <property type="protein sequence ID" value="PWI31951.1"/>
    <property type="molecule type" value="Genomic_DNA"/>
</dbReference>
<comment type="caution">
    <text evidence="2">The sequence shown here is derived from an EMBL/GenBank/DDBJ whole genome shotgun (WGS) entry which is preliminary data.</text>
</comment>
<gene>
    <name evidence="2" type="ORF">DI392_18160</name>
</gene>
<evidence type="ECO:0000313" key="2">
    <source>
        <dbReference type="EMBL" id="PWI31951.1"/>
    </source>
</evidence>
<keyword evidence="1" id="KW-1133">Transmembrane helix</keyword>
<accession>A0A2U3B572</accession>
<dbReference type="Proteomes" id="UP000245362">
    <property type="component" value="Unassembled WGS sequence"/>
</dbReference>
<keyword evidence="3" id="KW-1185">Reference proteome</keyword>
<feature type="transmembrane region" description="Helical" evidence="1">
    <location>
        <begin position="7"/>
        <end position="26"/>
    </location>
</feature>
<evidence type="ECO:0000256" key="1">
    <source>
        <dbReference type="SAM" id="Phobius"/>
    </source>
</evidence>
<dbReference type="AlphaFoldDB" id="A0A2U3B572"/>